<evidence type="ECO:0000256" key="9">
    <source>
        <dbReference type="SAM" id="MobiDB-lite"/>
    </source>
</evidence>
<feature type="compositionally biased region" description="Basic and acidic residues" evidence="9">
    <location>
        <begin position="538"/>
        <end position="560"/>
    </location>
</feature>
<evidence type="ECO:0000256" key="7">
    <source>
        <dbReference type="ARBA" id="ARBA00023212"/>
    </source>
</evidence>
<keyword evidence="6" id="KW-0472">Membrane</keyword>
<dbReference type="GO" id="GO:0005737">
    <property type="term" value="C:cytoplasm"/>
    <property type="evidence" value="ECO:0007669"/>
    <property type="project" value="TreeGrafter"/>
</dbReference>
<evidence type="ECO:0000313" key="10">
    <source>
        <dbReference type="EMBL" id="KAF3833579.1"/>
    </source>
</evidence>
<feature type="region of interest" description="Disordered" evidence="9">
    <location>
        <begin position="383"/>
        <end position="584"/>
    </location>
</feature>
<feature type="compositionally biased region" description="Basic and acidic residues" evidence="9">
    <location>
        <begin position="202"/>
        <end position="222"/>
    </location>
</feature>
<feature type="compositionally biased region" description="Basic and acidic residues" evidence="9">
    <location>
        <begin position="33"/>
        <end position="45"/>
    </location>
</feature>
<feature type="region of interest" description="Disordered" evidence="9">
    <location>
        <begin position="33"/>
        <end position="98"/>
    </location>
</feature>
<sequence>MVRKRMMRWRDTGGEEGNKERIIKDEGYQILQKEAKSERWSADGGRKRKKRMRDEEAPRSSKRCLVAMAAPSLPSPGQEVDISSVGSRPVTHSHSNHTSISCIQWPGKRQRSSALRALGGLQCHDDEHKLGHREGEHAYGNPAVSMDTAVLTQLLPPHLDKYATIRERHVLFRLSLLDLALPASPALNPDQACLDLSLPAHNQREGRGHGERRMDGGRREEDAEKVTLTVTRTFIPLFTFSVHRQSIQTVHAEDGRWIEGEIAIAIVNDGTLFSCARDLADWKVIWKRVSKMVRQREKEGAKCQCREREKVMDAGKRRRRKREREGVDVLCSSAECAHIVDICQLKHAGLVMLIHRKNSQKTMGSQASKGDVAAEASAAAADGAAVKTNGQENGHVKTNGDVSTKTDGDAAATNGSAEAAKEPEAAAGDAIEPAPAADGEAAKPEGEAAAKETPKKKKKKFSLKKSFNFKLNLKKTKKSEAVKEEAGAAATSPAEEKPAENGAAAPAEEKKEEVKEVKEEKKEEKKEEVAAAAAAEAPKAEEPPAKEEAPKAEEAPKEEAAPAPEATKPAEESSSTPAPSEKKE</sequence>
<dbReference type="GO" id="GO:0007417">
    <property type="term" value="P:central nervous system development"/>
    <property type="evidence" value="ECO:0007669"/>
    <property type="project" value="TreeGrafter"/>
</dbReference>
<feature type="region of interest" description="Disordered" evidence="9">
    <location>
        <begin position="1"/>
        <end position="21"/>
    </location>
</feature>
<keyword evidence="7" id="KW-0206">Cytoskeleton</keyword>
<dbReference type="PRINTS" id="PR00963">
    <property type="entry name" value="MARCKS"/>
</dbReference>
<dbReference type="PANTHER" id="PTHR14353:SF13">
    <property type="entry name" value="MARCKS-RELATED PROTEIN 1-B"/>
    <property type="match status" value="1"/>
</dbReference>
<dbReference type="OrthoDB" id="9948538at2759"/>
<dbReference type="AlphaFoldDB" id="A0A7J5XA83"/>
<evidence type="ECO:0000256" key="4">
    <source>
        <dbReference type="ARBA" id="ARBA00022490"/>
    </source>
</evidence>
<dbReference type="GO" id="GO:0051015">
    <property type="term" value="F:actin filament binding"/>
    <property type="evidence" value="ECO:0007669"/>
    <property type="project" value="TreeGrafter"/>
</dbReference>
<accession>A0A7J5XA83</accession>
<feature type="compositionally biased region" description="Basic and acidic residues" evidence="9">
    <location>
        <begin position="507"/>
        <end position="529"/>
    </location>
</feature>
<dbReference type="Proteomes" id="UP000518266">
    <property type="component" value="Unassembled WGS sequence"/>
</dbReference>
<feature type="compositionally biased region" description="Low complexity" evidence="9">
    <location>
        <begin position="561"/>
        <end position="584"/>
    </location>
</feature>
<feature type="compositionally biased region" description="Basic and acidic residues" evidence="9">
    <location>
        <begin position="440"/>
        <end position="453"/>
    </location>
</feature>
<proteinExistence type="inferred from homology"/>
<comment type="caution">
    <text evidence="10">The sequence shown here is derived from an EMBL/GenBank/DDBJ whole genome shotgun (WGS) entry which is preliminary data.</text>
</comment>
<evidence type="ECO:0000256" key="8">
    <source>
        <dbReference type="ARBA" id="ARBA00023288"/>
    </source>
</evidence>
<organism evidence="10 11">
    <name type="scientific">Dissostichus mawsoni</name>
    <name type="common">Antarctic cod</name>
    <dbReference type="NCBI Taxonomy" id="36200"/>
    <lineage>
        <taxon>Eukaryota</taxon>
        <taxon>Metazoa</taxon>
        <taxon>Chordata</taxon>
        <taxon>Craniata</taxon>
        <taxon>Vertebrata</taxon>
        <taxon>Euteleostomi</taxon>
        <taxon>Actinopterygii</taxon>
        <taxon>Neopterygii</taxon>
        <taxon>Teleostei</taxon>
        <taxon>Neoteleostei</taxon>
        <taxon>Acanthomorphata</taxon>
        <taxon>Eupercaria</taxon>
        <taxon>Perciformes</taxon>
        <taxon>Notothenioidei</taxon>
        <taxon>Nototheniidae</taxon>
        <taxon>Dissostichus</taxon>
    </lineage>
</organism>
<name>A0A7J5XA83_DISMA</name>
<evidence type="ECO:0000313" key="11">
    <source>
        <dbReference type="Proteomes" id="UP000518266"/>
    </source>
</evidence>
<evidence type="ECO:0000256" key="5">
    <source>
        <dbReference type="ARBA" id="ARBA00022707"/>
    </source>
</evidence>
<evidence type="ECO:0000256" key="2">
    <source>
        <dbReference type="ARBA" id="ARBA00004635"/>
    </source>
</evidence>
<dbReference type="GO" id="GO:0005516">
    <property type="term" value="F:calmodulin binding"/>
    <property type="evidence" value="ECO:0007669"/>
    <property type="project" value="InterPro"/>
</dbReference>
<dbReference type="GO" id="GO:0005886">
    <property type="term" value="C:plasma membrane"/>
    <property type="evidence" value="ECO:0007669"/>
    <property type="project" value="TreeGrafter"/>
</dbReference>
<evidence type="ECO:0000256" key="6">
    <source>
        <dbReference type="ARBA" id="ARBA00023136"/>
    </source>
</evidence>
<dbReference type="GO" id="GO:0005856">
    <property type="term" value="C:cytoskeleton"/>
    <property type="evidence" value="ECO:0007669"/>
    <property type="project" value="UniProtKB-SubCell"/>
</dbReference>
<protein>
    <submittedName>
        <fullName evidence="10">Uncharacterized protein</fullName>
    </submittedName>
</protein>
<feature type="region of interest" description="Disordered" evidence="9">
    <location>
        <begin position="201"/>
        <end position="222"/>
    </location>
</feature>
<dbReference type="PANTHER" id="PTHR14353">
    <property type="entry name" value="MYRISTOYLATED ALANINE-RICH C-KINASE SUBSTRATE MARCKS"/>
    <property type="match status" value="1"/>
</dbReference>
<keyword evidence="8" id="KW-0449">Lipoprotein</keyword>
<dbReference type="Pfam" id="PF02063">
    <property type="entry name" value="MARCKS"/>
    <property type="match status" value="1"/>
</dbReference>
<comment type="similarity">
    <text evidence="3">Belongs to the MARCKS family.</text>
</comment>
<dbReference type="PROSITE" id="PS00826">
    <property type="entry name" value="MARCKS_1"/>
    <property type="match status" value="1"/>
</dbReference>
<evidence type="ECO:0000256" key="3">
    <source>
        <dbReference type="ARBA" id="ARBA00006456"/>
    </source>
</evidence>
<keyword evidence="5" id="KW-0519">Myristate</keyword>
<keyword evidence="11" id="KW-1185">Reference proteome</keyword>
<feature type="compositionally biased region" description="Polar residues" evidence="9">
    <location>
        <begin position="84"/>
        <end position="98"/>
    </location>
</feature>
<comment type="subcellular location">
    <subcellularLocation>
        <location evidence="1">Cytoplasm</location>
        <location evidence="1">Cytoskeleton</location>
    </subcellularLocation>
    <subcellularLocation>
        <location evidence="2">Membrane</location>
        <topology evidence="2">Lipid-anchor</topology>
    </subcellularLocation>
</comment>
<feature type="compositionally biased region" description="Low complexity" evidence="9">
    <location>
        <begin position="425"/>
        <end position="439"/>
    </location>
</feature>
<gene>
    <name evidence="10" type="ORF">F7725_024783</name>
</gene>
<dbReference type="GO" id="GO:0007015">
    <property type="term" value="P:actin filament organization"/>
    <property type="evidence" value="ECO:0007669"/>
    <property type="project" value="TreeGrafter"/>
</dbReference>
<evidence type="ECO:0000256" key="1">
    <source>
        <dbReference type="ARBA" id="ARBA00004245"/>
    </source>
</evidence>
<dbReference type="InterPro" id="IPR002101">
    <property type="entry name" value="MARCKS"/>
</dbReference>
<keyword evidence="4" id="KW-0963">Cytoplasm</keyword>
<feature type="compositionally biased region" description="Basic and acidic residues" evidence="9">
    <location>
        <begin position="8"/>
        <end position="21"/>
    </location>
</feature>
<dbReference type="EMBL" id="JAAKFY010000026">
    <property type="protein sequence ID" value="KAF3833579.1"/>
    <property type="molecule type" value="Genomic_DNA"/>
</dbReference>
<feature type="compositionally biased region" description="Basic residues" evidence="9">
    <location>
        <begin position="454"/>
        <end position="463"/>
    </location>
</feature>
<reference evidence="10 11" key="1">
    <citation type="submission" date="2020-03" db="EMBL/GenBank/DDBJ databases">
        <title>Dissostichus mawsoni Genome sequencing and assembly.</title>
        <authorList>
            <person name="Park H."/>
        </authorList>
    </citation>
    <scope>NUCLEOTIDE SEQUENCE [LARGE SCALE GENOMIC DNA]</scope>
    <source>
        <strain evidence="10">DM0001</strain>
        <tissue evidence="10">Muscle</tissue>
    </source>
</reference>